<feature type="domain" description="EF-hand" evidence="2">
    <location>
        <begin position="113"/>
        <end position="148"/>
    </location>
</feature>
<sequence length="218" mass="24390">MVRWMLLATALLAIVQIVGGAREPQDGKEAYFMVRDSDGDGFMSEEECWEALEGTTLDPRLMSEEKEGLLRGFFGSKKGVTGMSYAEWKDFFDGDPPEAGEEDGDMPDDGLGEASTYHELTFRKHDKNGDGQICREEAAMMASGGRGHQDLSSEEHRGLREMFLELDTDLSETISFEEWLQAGLSNVYAGLMGNTHAFQEYENVEDELDWDKPDLSFG</sequence>
<dbReference type="SUPFAM" id="SSF47473">
    <property type="entry name" value="EF-hand"/>
    <property type="match status" value="1"/>
</dbReference>
<evidence type="ECO:0000313" key="3">
    <source>
        <dbReference type="EMBL" id="CAD8755520.1"/>
    </source>
</evidence>
<evidence type="ECO:0000313" key="4">
    <source>
        <dbReference type="EMBL" id="CAD8971002.1"/>
    </source>
</evidence>
<dbReference type="InterPro" id="IPR011992">
    <property type="entry name" value="EF-hand-dom_pair"/>
</dbReference>
<reference evidence="4" key="1">
    <citation type="submission" date="2021-01" db="EMBL/GenBank/DDBJ databases">
        <authorList>
            <person name="Corre E."/>
            <person name="Pelletier E."/>
            <person name="Niang G."/>
            <person name="Scheremetjew M."/>
            <person name="Finn R."/>
            <person name="Kale V."/>
            <person name="Holt S."/>
            <person name="Cochrane G."/>
            <person name="Meng A."/>
            <person name="Brown T."/>
            <person name="Cohen L."/>
        </authorList>
    </citation>
    <scope>NUCLEOTIDE SEQUENCE</scope>
    <source>
        <strain evidence="3">CCMP441</strain>
        <strain evidence="4">CCMP644</strain>
    </source>
</reference>
<dbReference type="GO" id="GO:0005509">
    <property type="term" value="F:calcium ion binding"/>
    <property type="evidence" value="ECO:0007669"/>
    <property type="project" value="InterPro"/>
</dbReference>
<dbReference type="EMBL" id="HBFK01036395">
    <property type="protein sequence ID" value="CAD8755520.1"/>
    <property type="molecule type" value="Transcribed_RNA"/>
</dbReference>
<dbReference type="Pfam" id="PF13499">
    <property type="entry name" value="EF-hand_7"/>
    <property type="match status" value="1"/>
</dbReference>
<feature type="chain" id="PRO_5036393716" description="EF-hand domain-containing protein" evidence="1">
    <location>
        <begin position="21"/>
        <end position="218"/>
    </location>
</feature>
<proteinExistence type="predicted"/>
<gene>
    <name evidence="4" type="ORF">HAND00432_LOCUS22001</name>
    <name evidence="3" type="ORF">HAND1043_LOCUS22028</name>
</gene>
<protein>
    <recommendedName>
        <fullName evidence="2">EF-hand domain-containing protein</fullName>
    </recommendedName>
</protein>
<feature type="domain" description="EF-hand" evidence="2">
    <location>
        <begin position="154"/>
        <end position="189"/>
    </location>
</feature>
<dbReference type="Gene3D" id="1.10.238.10">
    <property type="entry name" value="EF-hand"/>
    <property type="match status" value="1"/>
</dbReference>
<dbReference type="AlphaFoldDB" id="A0A6T8P5T1"/>
<evidence type="ECO:0000256" key="1">
    <source>
        <dbReference type="SAM" id="SignalP"/>
    </source>
</evidence>
<feature type="signal peptide" evidence="1">
    <location>
        <begin position="1"/>
        <end position="20"/>
    </location>
</feature>
<accession>A0A6T8P5T1</accession>
<keyword evidence="1" id="KW-0732">Signal</keyword>
<evidence type="ECO:0000259" key="2">
    <source>
        <dbReference type="PROSITE" id="PS50222"/>
    </source>
</evidence>
<organism evidence="4">
    <name type="scientific">Hemiselmis andersenii</name>
    <name type="common">Cryptophyte alga</name>
    <dbReference type="NCBI Taxonomy" id="464988"/>
    <lineage>
        <taxon>Eukaryota</taxon>
        <taxon>Cryptophyceae</taxon>
        <taxon>Cryptomonadales</taxon>
        <taxon>Hemiselmidaceae</taxon>
        <taxon>Hemiselmis</taxon>
    </lineage>
</organism>
<name>A0A6T8P5T1_HEMAN</name>
<dbReference type="PROSITE" id="PS50222">
    <property type="entry name" value="EF_HAND_2"/>
    <property type="match status" value="3"/>
</dbReference>
<feature type="domain" description="EF-hand" evidence="2">
    <location>
        <begin position="23"/>
        <end position="58"/>
    </location>
</feature>
<dbReference type="EMBL" id="HBFX01036523">
    <property type="protein sequence ID" value="CAD8971002.1"/>
    <property type="molecule type" value="Transcribed_RNA"/>
</dbReference>
<dbReference type="InterPro" id="IPR002048">
    <property type="entry name" value="EF_hand_dom"/>
</dbReference>
<dbReference type="CDD" id="cd00051">
    <property type="entry name" value="EFh"/>
    <property type="match status" value="1"/>
</dbReference>
<dbReference type="SMART" id="SM00054">
    <property type="entry name" value="EFh"/>
    <property type="match status" value="2"/>
</dbReference>